<keyword evidence="1" id="KW-0472">Membrane</keyword>
<proteinExistence type="predicted"/>
<evidence type="ECO:0000256" key="1">
    <source>
        <dbReference type="SAM" id="Phobius"/>
    </source>
</evidence>
<sequence length="52" mass="5765">MKIETTTEFEELLKADTRRMSFEFMAYGALLGLIVGATTSLILQDLIKAVLA</sequence>
<comment type="caution">
    <text evidence="2">The sequence shown here is derived from an EMBL/GenBank/DDBJ whole genome shotgun (WGS) entry which is preliminary data.</text>
</comment>
<feature type="transmembrane region" description="Helical" evidence="1">
    <location>
        <begin position="24"/>
        <end position="43"/>
    </location>
</feature>
<evidence type="ECO:0000313" key="3">
    <source>
        <dbReference type="Proteomes" id="UP000487117"/>
    </source>
</evidence>
<evidence type="ECO:0000313" key="2">
    <source>
        <dbReference type="EMBL" id="KAF1016219.1"/>
    </source>
</evidence>
<dbReference type="Proteomes" id="UP000487117">
    <property type="component" value="Unassembled WGS sequence"/>
</dbReference>
<protein>
    <submittedName>
        <fullName evidence="2">Uncharacterized protein</fullName>
    </submittedName>
</protein>
<gene>
    <name evidence="2" type="ORF">GAK31_01708</name>
</gene>
<keyword evidence="1" id="KW-0812">Transmembrane</keyword>
<dbReference type="EMBL" id="WNDS01000002">
    <property type="protein sequence ID" value="KAF1016219.1"/>
    <property type="molecule type" value="Genomic_DNA"/>
</dbReference>
<reference evidence="3" key="1">
    <citation type="journal article" date="2020" name="MBio">
        <title>Horizontal gene transfer to a defensive symbiont with a reduced genome amongst a multipartite beetle microbiome.</title>
        <authorList>
            <person name="Waterworth S.C."/>
            <person name="Florez L.V."/>
            <person name="Rees E.R."/>
            <person name="Hertweck C."/>
            <person name="Kaltenpoth M."/>
            <person name="Kwan J.C."/>
        </authorList>
    </citation>
    <scope>NUCLEOTIDE SEQUENCE [LARGE SCALE GENOMIC DNA]</scope>
</reference>
<accession>A0A7V8FI81</accession>
<keyword evidence="1" id="KW-1133">Transmembrane helix</keyword>
<name>A0A7V8FI81_STEMA</name>
<organism evidence="2 3">
    <name type="scientific">Stenotrophomonas maltophilia</name>
    <name type="common">Pseudomonas maltophilia</name>
    <name type="synonym">Xanthomonas maltophilia</name>
    <dbReference type="NCBI Taxonomy" id="40324"/>
    <lineage>
        <taxon>Bacteria</taxon>
        <taxon>Pseudomonadati</taxon>
        <taxon>Pseudomonadota</taxon>
        <taxon>Gammaproteobacteria</taxon>
        <taxon>Lysobacterales</taxon>
        <taxon>Lysobacteraceae</taxon>
        <taxon>Stenotrophomonas</taxon>
        <taxon>Stenotrophomonas maltophilia group</taxon>
    </lineage>
</organism>
<dbReference type="AlphaFoldDB" id="A0A7V8FI81"/>